<protein>
    <submittedName>
        <fullName evidence="1">Uncharacterized protein</fullName>
    </submittedName>
</protein>
<name>A0A8S0RBA4_OLEEU</name>
<dbReference type="Proteomes" id="UP000594638">
    <property type="component" value="Unassembled WGS sequence"/>
</dbReference>
<dbReference type="EMBL" id="CACTIH010002369">
    <property type="protein sequence ID" value="CAA2976149.1"/>
    <property type="molecule type" value="Genomic_DNA"/>
</dbReference>
<reference evidence="1 2" key="1">
    <citation type="submission" date="2019-12" db="EMBL/GenBank/DDBJ databases">
        <authorList>
            <person name="Alioto T."/>
            <person name="Alioto T."/>
            <person name="Gomez Garrido J."/>
        </authorList>
    </citation>
    <scope>NUCLEOTIDE SEQUENCE [LARGE SCALE GENOMIC DNA]</scope>
</reference>
<evidence type="ECO:0000313" key="2">
    <source>
        <dbReference type="Proteomes" id="UP000594638"/>
    </source>
</evidence>
<proteinExistence type="predicted"/>
<dbReference type="AlphaFoldDB" id="A0A8S0RBA4"/>
<evidence type="ECO:0000313" key="1">
    <source>
        <dbReference type="EMBL" id="CAA2976149.1"/>
    </source>
</evidence>
<accession>A0A8S0RBA4</accession>
<dbReference type="Gramene" id="OE9A102793T1">
    <property type="protein sequence ID" value="OE9A102793C1"/>
    <property type="gene ID" value="OE9A102793"/>
</dbReference>
<sequence length="99" mass="10916">MDSIGDPDDGARVSNKGRHLCVKEVVGGAGLWREAGYVVPTGQLVIAGADRYGCWLGWCGGWVNLDCGRAPSDSVMCQFYEEKRVFCIMLVILLHESWH</sequence>
<organism evidence="1 2">
    <name type="scientific">Olea europaea subsp. europaea</name>
    <dbReference type="NCBI Taxonomy" id="158383"/>
    <lineage>
        <taxon>Eukaryota</taxon>
        <taxon>Viridiplantae</taxon>
        <taxon>Streptophyta</taxon>
        <taxon>Embryophyta</taxon>
        <taxon>Tracheophyta</taxon>
        <taxon>Spermatophyta</taxon>
        <taxon>Magnoliopsida</taxon>
        <taxon>eudicotyledons</taxon>
        <taxon>Gunneridae</taxon>
        <taxon>Pentapetalae</taxon>
        <taxon>asterids</taxon>
        <taxon>lamiids</taxon>
        <taxon>Lamiales</taxon>
        <taxon>Oleaceae</taxon>
        <taxon>Oleeae</taxon>
        <taxon>Olea</taxon>
    </lineage>
</organism>
<keyword evidence="2" id="KW-1185">Reference proteome</keyword>
<gene>
    <name evidence="1" type="ORF">OLEA9_A102793</name>
</gene>
<comment type="caution">
    <text evidence="1">The sequence shown here is derived from an EMBL/GenBank/DDBJ whole genome shotgun (WGS) entry which is preliminary data.</text>
</comment>